<dbReference type="SUPFAM" id="SSF51445">
    <property type="entry name" value="(Trans)glycosidases"/>
    <property type="match status" value="2"/>
</dbReference>
<dbReference type="InterPro" id="IPR017853">
    <property type="entry name" value="GH"/>
</dbReference>
<keyword evidence="6" id="KW-1185">Reference proteome</keyword>
<dbReference type="SUPFAM" id="SSF51011">
    <property type="entry name" value="Glycosyl hydrolase domain"/>
    <property type="match status" value="2"/>
</dbReference>
<dbReference type="Proteomes" id="UP000678499">
    <property type="component" value="Unassembled WGS sequence"/>
</dbReference>
<dbReference type="Pfam" id="PF21365">
    <property type="entry name" value="Glyco_hydro_31_3rd"/>
    <property type="match status" value="2"/>
</dbReference>
<proteinExistence type="inferred from homology"/>
<dbReference type="InterPro" id="IPR013780">
    <property type="entry name" value="Glyco_hydro_b"/>
</dbReference>
<dbReference type="AlphaFoldDB" id="A0A7R9C1C3"/>
<dbReference type="InterPro" id="IPR000322">
    <property type="entry name" value="Glyco_hydro_31_TIM"/>
</dbReference>
<organism evidence="5">
    <name type="scientific">Notodromas monacha</name>
    <dbReference type="NCBI Taxonomy" id="399045"/>
    <lineage>
        <taxon>Eukaryota</taxon>
        <taxon>Metazoa</taxon>
        <taxon>Ecdysozoa</taxon>
        <taxon>Arthropoda</taxon>
        <taxon>Crustacea</taxon>
        <taxon>Oligostraca</taxon>
        <taxon>Ostracoda</taxon>
        <taxon>Podocopa</taxon>
        <taxon>Podocopida</taxon>
        <taxon>Cypridocopina</taxon>
        <taxon>Cypridoidea</taxon>
        <taxon>Cyprididae</taxon>
        <taxon>Notodromas</taxon>
    </lineage>
</organism>
<keyword evidence="2" id="KW-0378">Hydrolase</keyword>
<evidence type="ECO:0000256" key="2">
    <source>
        <dbReference type="RuleBase" id="RU361185"/>
    </source>
</evidence>
<evidence type="ECO:0000259" key="4">
    <source>
        <dbReference type="Pfam" id="PF21365"/>
    </source>
</evidence>
<dbReference type="GO" id="GO:0005975">
    <property type="term" value="P:carbohydrate metabolic process"/>
    <property type="evidence" value="ECO:0007669"/>
    <property type="project" value="InterPro"/>
</dbReference>
<evidence type="ECO:0000313" key="5">
    <source>
        <dbReference type="EMBL" id="CAD7283849.1"/>
    </source>
</evidence>
<dbReference type="GO" id="GO:0004553">
    <property type="term" value="F:hydrolase activity, hydrolyzing O-glycosyl compounds"/>
    <property type="evidence" value="ECO:0007669"/>
    <property type="project" value="InterPro"/>
</dbReference>
<dbReference type="PANTHER" id="PTHR46959">
    <property type="entry name" value="SULFOQUINOVOSIDASE"/>
    <property type="match status" value="1"/>
</dbReference>
<feature type="domain" description="Glycosyl hydrolase family 31 C-terminal" evidence="4">
    <location>
        <begin position="261"/>
        <end position="344"/>
    </location>
</feature>
<dbReference type="EMBL" id="CAJPEX010006284">
    <property type="protein sequence ID" value="CAG0924001.1"/>
    <property type="molecule type" value="Genomic_DNA"/>
</dbReference>
<feature type="domain" description="Glycoside hydrolase family 31 TIM barrel" evidence="3">
    <location>
        <begin position="1"/>
        <end position="105"/>
    </location>
</feature>
<evidence type="ECO:0000259" key="3">
    <source>
        <dbReference type="Pfam" id="PF01055"/>
    </source>
</evidence>
<evidence type="ECO:0000313" key="6">
    <source>
        <dbReference type="Proteomes" id="UP000678499"/>
    </source>
</evidence>
<dbReference type="InterPro" id="IPR052990">
    <property type="entry name" value="Sulfoquinovosidase_GH31"/>
</dbReference>
<dbReference type="OrthoDB" id="1334205at2759"/>
<dbReference type="InterPro" id="IPR048395">
    <property type="entry name" value="Glyco_hydro_31_C"/>
</dbReference>
<accession>A0A7R9C1C3</accession>
<feature type="domain" description="Glycosyl hydrolase family 31 C-terminal" evidence="4">
    <location>
        <begin position="117"/>
        <end position="158"/>
    </location>
</feature>
<protein>
    <recommendedName>
        <fullName evidence="7">Alpha-glucosidase</fullName>
    </recommendedName>
</protein>
<keyword evidence="2" id="KW-0326">Glycosidase</keyword>
<evidence type="ECO:0000256" key="1">
    <source>
        <dbReference type="ARBA" id="ARBA00007806"/>
    </source>
</evidence>
<dbReference type="Gene3D" id="2.60.40.1180">
    <property type="entry name" value="Golgi alpha-mannosidase II"/>
    <property type="match status" value="1"/>
</dbReference>
<dbReference type="PANTHER" id="PTHR46959:SF2">
    <property type="entry name" value="SULFOQUINOVOSIDASE"/>
    <property type="match status" value="1"/>
</dbReference>
<name>A0A7R9C1C3_9CRUS</name>
<sequence length="367" mass="41073">MWAGDQNVNYEPADGLPSVITAALSGAVSGLTRTHSDIGGYTSFFIALQRDTELLMRWAEHAVFSPVMRTHEGSSPEANEQIYSDPAILSGFARLVNLYVTLSPYTKAVLSDSFSKGYPVMRPLFFEYEDDPIAYEQQYQYLLGPDLLVAPVLQKDAVSFELESSLSLSGAVSGLTRTHSDIGGYTSFFIALQRDTELLMRWAEHAVFSPVMRTHEGSSPEANEQIYSDPAILSGFARLVNLYVTLSPYTKAVLSDSFSKGYPVMRPLFFEYEDDPIAYEQQYQYLLGPDLLVAPVLQKDAATWEVYLPPDEWRHIWNPEKVHKGGGFIIVEAPVGKPPVFFRDKSSWKPLFVHRIPITADEANFAT</sequence>
<evidence type="ECO:0008006" key="7">
    <source>
        <dbReference type="Google" id="ProtNLM"/>
    </source>
</evidence>
<dbReference type="Pfam" id="PF01055">
    <property type="entry name" value="Glyco_hydro_31_2nd"/>
    <property type="match status" value="2"/>
</dbReference>
<feature type="domain" description="Glycoside hydrolase family 31 TIM barrel" evidence="3">
    <location>
        <begin position="167"/>
        <end position="249"/>
    </location>
</feature>
<dbReference type="Gene3D" id="3.20.20.80">
    <property type="entry name" value="Glycosidases"/>
    <property type="match status" value="2"/>
</dbReference>
<dbReference type="EMBL" id="OA888321">
    <property type="protein sequence ID" value="CAD7283849.1"/>
    <property type="molecule type" value="Genomic_DNA"/>
</dbReference>
<comment type="similarity">
    <text evidence="1 2">Belongs to the glycosyl hydrolase 31 family.</text>
</comment>
<gene>
    <name evidence="5" type="ORF">NMOB1V02_LOCUS11459</name>
</gene>
<reference evidence="5" key="1">
    <citation type="submission" date="2020-11" db="EMBL/GenBank/DDBJ databases">
        <authorList>
            <person name="Tran Van P."/>
        </authorList>
    </citation>
    <scope>NUCLEOTIDE SEQUENCE</scope>
</reference>